<accession>A0AAV5AF27</accession>
<protein>
    <submittedName>
        <fullName evidence="1">Uncharacterized protein</fullName>
    </submittedName>
</protein>
<dbReference type="Proteomes" id="UP001050691">
    <property type="component" value="Unassembled WGS sequence"/>
</dbReference>
<comment type="caution">
    <text evidence="1">The sequence shown here is derived from an EMBL/GenBank/DDBJ whole genome shotgun (WGS) entry which is preliminary data.</text>
</comment>
<reference evidence="1" key="1">
    <citation type="submission" date="2021-10" db="EMBL/GenBank/DDBJ databases">
        <title>De novo Genome Assembly of Clathrus columnatus (Basidiomycota, Fungi) Using Illumina and Nanopore Sequence Data.</title>
        <authorList>
            <person name="Ogiso-Tanaka E."/>
            <person name="Itagaki H."/>
            <person name="Hosoya T."/>
            <person name="Hosaka K."/>
        </authorList>
    </citation>
    <scope>NUCLEOTIDE SEQUENCE</scope>
    <source>
        <strain evidence="1">MO-923</strain>
    </source>
</reference>
<gene>
    <name evidence="1" type="ORF">Clacol_005976</name>
</gene>
<dbReference type="EMBL" id="BPWL01000007">
    <property type="protein sequence ID" value="GJJ11738.1"/>
    <property type="molecule type" value="Genomic_DNA"/>
</dbReference>
<organism evidence="1 2">
    <name type="scientific">Clathrus columnatus</name>
    <dbReference type="NCBI Taxonomy" id="1419009"/>
    <lineage>
        <taxon>Eukaryota</taxon>
        <taxon>Fungi</taxon>
        <taxon>Dikarya</taxon>
        <taxon>Basidiomycota</taxon>
        <taxon>Agaricomycotina</taxon>
        <taxon>Agaricomycetes</taxon>
        <taxon>Phallomycetidae</taxon>
        <taxon>Phallales</taxon>
        <taxon>Clathraceae</taxon>
        <taxon>Clathrus</taxon>
    </lineage>
</organism>
<dbReference type="AlphaFoldDB" id="A0AAV5AF27"/>
<keyword evidence="2" id="KW-1185">Reference proteome</keyword>
<proteinExistence type="predicted"/>
<evidence type="ECO:0000313" key="1">
    <source>
        <dbReference type="EMBL" id="GJJ11738.1"/>
    </source>
</evidence>
<evidence type="ECO:0000313" key="2">
    <source>
        <dbReference type="Proteomes" id="UP001050691"/>
    </source>
</evidence>
<name>A0AAV5AF27_9AGAM</name>
<sequence>MLVPVGKGEMDYLSNIDLNDEAMPAESGNGLTEKANFPGRFSPGDQVMNCAMWLLNTALQKTFQKEICLVKRLVFSLSPDIRYYPDYPRDEVIDEQVR</sequence>